<organism evidence="1 2">
    <name type="scientific">Rhododendron simsii</name>
    <name type="common">Sims's rhododendron</name>
    <dbReference type="NCBI Taxonomy" id="118357"/>
    <lineage>
        <taxon>Eukaryota</taxon>
        <taxon>Viridiplantae</taxon>
        <taxon>Streptophyta</taxon>
        <taxon>Embryophyta</taxon>
        <taxon>Tracheophyta</taxon>
        <taxon>Spermatophyta</taxon>
        <taxon>Magnoliopsida</taxon>
        <taxon>eudicotyledons</taxon>
        <taxon>Gunneridae</taxon>
        <taxon>Pentapetalae</taxon>
        <taxon>asterids</taxon>
        <taxon>Ericales</taxon>
        <taxon>Ericaceae</taxon>
        <taxon>Ericoideae</taxon>
        <taxon>Rhodoreae</taxon>
        <taxon>Rhododendron</taxon>
    </lineage>
</organism>
<evidence type="ECO:0000313" key="2">
    <source>
        <dbReference type="Proteomes" id="UP000626092"/>
    </source>
</evidence>
<accession>A0A834G2T3</accession>
<dbReference type="Proteomes" id="UP000626092">
    <property type="component" value="Unassembled WGS sequence"/>
</dbReference>
<comment type="caution">
    <text evidence="1">The sequence shown here is derived from an EMBL/GenBank/DDBJ whole genome shotgun (WGS) entry which is preliminary data.</text>
</comment>
<dbReference type="GO" id="GO:0042138">
    <property type="term" value="P:meiotic DNA double-strand break formation"/>
    <property type="evidence" value="ECO:0007669"/>
    <property type="project" value="InterPro"/>
</dbReference>
<sequence length="314" mass="35513">MSSAKVDHQISLFRSQVELRRFDDGTLGILESLLVSKDVKSLLEVRSSLSDFIRRESLSVIRKIADKSVEHKLSVVEFFVRAFALAGDIEAYIRLSFVFLILLSFESCLALRYEALALRELRSPSNQWLRVSYKEWMTFAEHSLDNGFYSIATKACESALSCFEMNGVSDPQHNDFFRNVEVIGKLKRLKDVAVASLASQSGVSCGINFLSSLVYNIWQLEIESYVGIFNLNFASHIVISLLPMLFGLNSVRAQAADYLKKKAVEMNPSPSLAHKEEQFSASTLFRDGIKKRNARKLLDLRRINHITSEPDSNL</sequence>
<dbReference type="PANTHER" id="PTHR37176">
    <property type="entry name" value="F10K1.23"/>
    <property type="match status" value="1"/>
</dbReference>
<name>A0A834G2T3_RHOSS</name>
<protein>
    <submittedName>
        <fullName evidence="1">Uncharacterized protein</fullName>
    </submittedName>
</protein>
<dbReference type="PANTHER" id="PTHR37176:SF1">
    <property type="entry name" value="PROTEIN DOUBLE-STRAND BREAK FORMATION"/>
    <property type="match status" value="1"/>
</dbReference>
<keyword evidence="2" id="KW-1185">Reference proteome</keyword>
<dbReference type="EMBL" id="WJXA01000013">
    <property type="protein sequence ID" value="KAF7120487.1"/>
    <property type="molecule type" value="Genomic_DNA"/>
</dbReference>
<gene>
    <name evidence="1" type="ORF">RHSIM_Rhsim13G0065200</name>
</gene>
<dbReference type="InterPro" id="IPR044969">
    <property type="entry name" value="DFO"/>
</dbReference>
<proteinExistence type="predicted"/>
<dbReference type="AlphaFoldDB" id="A0A834G2T3"/>
<reference evidence="1" key="1">
    <citation type="submission" date="2019-11" db="EMBL/GenBank/DDBJ databases">
        <authorList>
            <person name="Liu Y."/>
            <person name="Hou J."/>
            <person name="Li T.-Q."/>
            <person name="Guan C.-H."/>
            <person name="Wu X."/>
            <person name="Wu H.-Z."/>
            <person name="Ling F."/>
            <person name="Zhang R."/>
            <person name="Shi X.-G."/>
            <person name="Ren J.-P."/>
            <person name="Chen E.-F."/>
            <person name="Sun J.-M."/>
        </authorList>
    </citation>
    <scope>NUCLEOTIDE SEQUENCE</scope>
    <source>
        <strain evidence="1">Adult_tree_wgs_1</strain>
        <tissue evidence="1">Leaves</tissue>
    </source>
</reference>
<dbReference type="OrthoDB" id="1925581at2759"/>
<evidence type="ECO:0000313" key="1">
    <source>
        <dbReference type="EMBL" id="KAF7120487.1"/>
    </source>
</evidence>